<evidence type="ECO:0000256" key="1">
    <source>
        <dbReference type="ARBA" id="ARBA00022553"/>
    </source>
</evidence>
<sequence>MARILIVDDSASMRNMVAATLQSAGHQIKDAADGQQAFGVAKGESFDAVITDLNMPVMNGIELVRNLRTLPNYKYTPILLLTTESSMDKKSEGKSAGATGWLVKPFNPEKLLATVNKVLG</sequence>
<keyword evidence="1 2" id="KW-0597">Phosphoprotein</keyword>
<dbReference type="Proteomes" id="UP001409585">
    <property type="component" value="Unassembled WGS sequence"/>
</dbReference>
<dbReference type="PROSITE" id="PS50110">
    <property type="entry name" value="RESPONSE_REGULATORY"/>
    <property type="match status" value="1"/>
</dbReference>
<dbReference type="InterPro" id="IPR011006">
    <property type="entry name" value="CheY-like_superfamily"/>
</dbReference>
<proteinExistence type="predicted"/>
<evidence type="ECO:0000259" key="3">
    <source>
        <dbReference type="PROSITE" id="PS50110"/>
    </source>
</evidence>
<dbReference type="InterPro" id="IPR050595">
    <property type="entry name" value="Bact_response_regulator"/>
</dbReference>
<evidence type="ECO:0000313" key="4">
    <source>
        <dbReference type="EMBL" id="GAA4942295.1"/>
    </source>
</evidence>
<dbReference type="PANTHER" id="PTHR44591">
    <property type="entry name" value="STRESS RESPONSE REGULATOR PROTEIN 1"/>
    <property type="match status" value="1"/>
</dbReference>
<feature type="modified residue" description="4-aspartylphosphate" evidence="2">
    <location>
        <position position="52"/>
    </location>
</feature>
<dbReference type="RefSeq" id="WP_345421300.1">
    <property type="nucleotide sequence ID" value="NZ_AP031496.1"/>
</dbReference>
<gene>
    <name evidence="4" type="ORF">GCM10025791_20910</name>
</gene>
<organism evidence="4 5">
    <name type="scientific">Halioxenophilus aromaticivorans</name>
    <dbReference type="NCBI Taxonomy" id="1306992"/>
    <lineage>
        <taxon>Bacteria</taxon>
        <taxon>Pseudomonadati</taxon>
        <taxon>Pseudomonadota</taxon>
        <taxon>Gammaproteobacteria</taxon>
        <taxon>Alteromonadales</taxon>
        <taxon>Alteromonadaceae</taxon>
        <taxon>Halioxenophilus</taxon>
    </lineage>
</organism>
<reference evidence="5" key="1">
    <citation type="journal article" date="2019" name="Int. J. Syst. Evol. Microbiol.">
        <title>The Global Catalogue of Microorganisms (GCM) 10K type strain sequencing project: providing services to taxonomists for standard genome sequencing and annotation.</title>
        <authorList>
            <consortium name="The Broad Institute Genomics Platform"/>
            <consortium name="The Broad Institute Genome Sequencing Center for Infectious Disease"/>
            <person name="Wu L."/>
            <person name="Ma J."/>
        </authorList>
    </citation>
    <scope>NUCLEOTIDE SEQUENCE [LARGE SCALE GENOMIC DNA]</scope>
    <source>
        <strain evidence="5">JCM 19134</strain>
    </source>
</reference>
<comment type="caution">
    <text evidence="4">The sequence shown here is derived from an EMBL/GenBank/DDBJ whole genome shotgun (WGS) entry which is preliminary data.</text>
</comment>
<name>A0AAV3U2K7_9ALTE</name>
<dbReference type="CDD" id="cd17562">
    <property type="entry name" value="REC_CheY4-like"/>
    <property type="match status" value="1"/>
</dbReference>
<dbReference type="Pfam" id="PF00072">
    <property type="entry name" value="Response_reg"/>
    <property type="match status" value="1"/>
</dbReference>
<keyword evidence="5" id="KW-1185">Reference proteome</keyword>
<evidence type="ECO:0000256" key="2">
    <source>
        <dbReference type="PROSITE-ProRule" id="PRU00169"/>
    </source>
</evidence>
<accession>A0AAV3U2K7</accession>
<feature type="domain" description="Response regulatory" evidence="3">
    <location>
        <begin position="3"/>
        <end position="119"/>
    </location>
</feature>
<dbReference type="PANTHER" id="PTHR44591:SF25">
    <property type="entry name" value="CHEMOTAXIS TWO-COMPONENT RESPONSE REGULATOR"/>
    <property type="match status" value="1"/>
</dbReference>
<dbReference type="GO" id="GO:0000160">
    <property type="term" value="P:phosphorelay signal transduction system"/>
    <property type="evidence" value="ECO:0007669"/>
    <property type="project" value="InterPro"/>
</dbReference>
<dbReference type="InterPro" id="IPR001789">
    <property type="entry name" value="Sig_transdc_resp-reg_receiver"/>
</dbReference>
<dbReference type="AlphaFoldDB" id="A0AAV3U2K7"/>
<protein>
    <submittedName>
        <fullName evidence="4">Response regulator</fullName>
    </submittedName>
</protein>
<dbReference type="EMBL" id="BAABLX010000016">
    <property type="protein sequence ID" value="GAA4942295.1"/>
    <property type="molecule type" value="Genomic_DNA"/>
</dbReference>
<evidence type="ECO:0000313" key="5">
    <source>
        <dbReference type="Proteomes" id="UP001409585"/>
    </source>
</evidence>
<dbReference type="SMART" id="SM00448">
    <property type="entry name" value="REC"/>
    <property type="match status" value="1"/>
</dbReference>
<dbReference type="Gene3D" id="3.40.50.2300">
    <property type="match status" value="1"/>
</dbReference>
<dbReference type="SUPFAM" id="SSF52172">
    <property type="entry name" value="CheY-like"/>
    <property type="match status" value="1"/>
</dbReference>